<reference evidence="1 2" key="1">
    <citation type="submission" date="2022-01" db="EMBL/GenBank/DDBJ databases">
        <authorList>
            <person name="Xiong W."/>
            <person name="Schranz E."/>
        </authorList>
    </citation>
    <scope>NUCLEOTIDE SEQUENCE [LARGE SCALE GENOMIC DNA]</scope>
</reference>
<dbReference type="Proteomes" id="UP001157418">
    <property type="component" value="Unassembled WGS sequence"/>
</dbReference>
<keyword evidence="2" id="KW-1185">Reference proteome</keyword>
<dbReference type="AlphaFoldDB" id="A0AAU9M630"/>
<comment type="caution">
    <text evidence="1">The sequence shown here is derived from an EMBL/GenBank/DDBJ whole genome shotgun (WGS) entry which is preliminary data.</text>
</comment>
<protein>
    <submittedName>
        <fullName evidence="1">Uncharacterized protein</fullName>
    </submittedName>
</protein>
<evidence type="ECO:0000313" key="1">
    <source>
        <dbReference type="EMBL" id="CAH1419524.1"/>
    </source>
</evidence>
<dbReference type="EMBL" id="CAKMRJ010000369">
    <property type="protein sequence ID" value="CAH1419524.1"/>
    <property type="molecule type" value="Genomic_DNA"/>
</dbReference>
<evidence type="ECO:0000313" key="2">
    <source>
        <dbReference type="Proteomes" id="UP001157418"/>
    </source>
</evidence>
<proteinExistence type="predicted"/>
<organism evidence="1 2">
    <name type="scientific">Lactuca virosa</name>
    <dbReference type="NCBI Taxonomy" id="75947"/>
    <lineage>
        <taxon>Eukaryota</taxon>
        <taxon>Viridiplantae</taxon>
        <taxon>Streptophyta</taxon>
        <taxon>Embryophyta</taxon>
        <taxon>Tracheophyta</taxon>
        <taxon>Spermatophyta</taxon>
        <taxon>Magnoliopsida</taxon>
        <taxon>eudicotyledons</taxon>
        <taxon>Gunneridae</taxon>
        <taxon>Pentapetalae</taxon>
        <taxon>asterids</taxon>
        <taxon>campanulids</taxon>
        <taxon>Asterales</taxon>
        <taxon>Asteraceae</taxon>
        <taxon>Cichorioideae</taxon>
        <taxon>Cichorieae</taxon>
        <taxon>Lactucinae</taxon>
        <taxon>Lactuca</taxon>
    </lineage>
</organism>
<sequence>MIDLITTLVGEKDLSKYSLYIHCRIVQYKAAYYSFYLLDGKGKLFIKSDPVPLLRRTLFLEVYSHVNIAC</sequence>
<accession>A0AAU9M630</accession>
<gene>
    <name evidence="1" type="ORF">LVIROSA_LOCUS7045</name>
</gene>
<name>A0AAU9M630_9ASTR</name>